<name>A0ABR2GRD4_9EUKA</name>
<protein>
    <submittedName>
        <fullName evidence="2">Uncharacterized protein</fullName>
    </submittedName>
</protein>
<dbReference type="EMBL" id="JAPFFF010000065">
    <property type="protein sequence ID" value="KAK8836482.1"/>
    <property type="molecule type" value="Genomic_DNA"/>
</dbReference>
<evidence type="ECO:0000313" key="1">
    <source>
        <dbReference type="EMBL" id="KAK8835172.1"/>
    </source>
</evidence>
<proteinExistence type="predicted"/>
<organism evidence="2 3">
    <name type="scientific">Tritrichomonas musculus</name>
    <dbReference type="NCBI Taxonomy" id="1915356"/>
    <lineage>
        <taxon>Eukaryota</taxon>
        <taxon>Metamonada</taxon>
        <taxon>Parabasalia</taxon>
        <taxon>Tritrichomonadida</taxon>
        <taxon>Tritrichomonadidae</taxon>
        <taxon>Tritrichomonas</taxon>
    </lineage>
</organism>
<keyword evidence="3" id="KW-1185">Reference proteome</keyword>
<sequence length="203" mass="23617">MLKPMGNGHCEESFSKSCEEEDSNLKTKRLENEVMYLQNELLNVQKKWERKFVSITSFMETIGSHIRDCNVKLKEMEGKYILQNDLIEVKSFIKIMQQSFFQNKEQLNEITSSLSIFQKKLGNYENNLMMITCDKNSGSILDKKRMQKSIDYLAEEINDIKSNYLSKYVTTDELHSALNAGYRESCSNIGHYSRAWLAANNSF</sequence>
<dbReference type="Proteomes" id="UP001470230">
    <property type="component" value="Unassembled WGS sequence"/>
</dbReference>
<reference evidence="2 3" key="1">
    <citation type="submission" date="2024-04" db="EMBL/GenBank/DDBJ databases">
        <title>Tritrichomonas musculus Genome.</title>
        <authorList>
            <person name="Alves-Ferreira E."/>
            <person name="Grigg M."/>
            <person name="Lorenzi H."/>
            <person name="Galac M."/>
        </authorList>
    </citation>
    <scope>NUCLEOTIDE SEQUENCE [LARGE SCALE GENOMIC DNA]</scope>
    <source>
        <strain evidence="2 3">EAF2021</strain>
    </source>
</reference>
<comment type="caution">
    <text evidence="2">The sequence shown here is derived from an EMBL/GenBank/DDBJ whole genome shotgun (WGS) entry which is preliminary data.</text>
</comment>
<dbReference type="EMBL" id="JAPFFF010000217">
    <property type="protein sequence ID" value="KAK8835172.1"/>
    <property type="molecule type" value="Genomic_DNA"/>
</dbReference>
<accession>A0ABR2GRD4</accession>
<evidence type="ECO:0000313" key="2">
    <source>
        <dbReference type="EMBL" id="KAK8836482.1"/>
    </source>
</evidence>
<gene>
    <name evidence="1" type="ORF">M9Y10_017301</name>
    <name evidence="2" type="ORF">M9Y10_037741</name>
</gene>
<evidence type="ECO:0000313" key="3">
    <source>
        <dbReference type="Proteomes" id="UP001470230"/>
    </source>
</evidence>